<protein>
    <submittedName>
        <fullName evidence="2">Uncharacterized protein</fullName>
    </submittedName>
</protein>
<proteinExistence type="predicted"/>
<evidence type="ECO:0000256" key="1">
    <source>
        <dbReference type="SAM" id="MobiDB-lite"/>
    </source>
</evidence>
<reference evidence="2" key="1">
    <citation type="submission" date="2021-12" db="EMBL/GenBank/DDBJ databases">
        <title>Prjna785345.</title>
        <authorList>
            <person name="Rujirawat T."/>
            <person name="Krajaejun T."/>
        </authorList>
    </citation>
    <scope>NUCLEOTIDE SEQUENCE</scope>
    <source>
        <strain evidence="2">Pi057C3</strain>
    </source>
</reference>
<name>A0AAD5LZ19_PYTIN</name>
<dbReference type="AlphaFoldDB" id="A0AAD5LZ19"/>
<feature type="region of interest" description="Disordered" evidence="1">
    <location>
        <begin position="141"/>
        <end position="265"/>
    </location>
</feature>
<accession>A0AAD5LZ19</accession>
<gene>
    <name evidence="2" type="ORF">P43SY_010789</name>
</gene>
<sequence>MIDHQQIGQISKGRGGDLCVKVKTRAACEQLAGQEVKILGNKFKFQDFDILADRFFIDVSSVDSDFDDAFMLRRLFELGAEPIYGTFRDVNLEAAMTTATWRVYFRANRCPPALVVGGQPCDQLLFDGRLYPVQAKDAAFPSQRRGFGQRSTHVLDLSPPISSSRSPSASPHPAASESKRSYASVVRNGKPAPQKPSATAPAGPADDSMSVLSLSTNVGSVVSPPSSPRTTHTQLAITDGSRNSTSSGMRKAKRQRCAEDFATHG</sequence>
<dbReference type="EMBL" id="JAKCXM010002778">
    <property type="protein sequence ID" value="KAJ0389989.1"/>
    <property type="molecule type" value="Genomic_DNA"/>
</dbReference>
<evidence type="ECO:0000313" key="2">
    <source>
        <dbReference type="EMBL" id="KAJ0389989.1"/>
    </source>
</evidence>
<comment type="caution">
    <text evidence="2">The sequence shown here is derived from an EMBL/GenBank/DDBJ whole genome shotgun (WGS) entry which is preliminary data.</text>
</comment>
<dbReference type="Proteomes" id="UP001209570">
    <property type="component" value="Unassembled WGS sequence"/>
</dbReference>
<keyword evidence="3" id="KW-1185">Reference proteome</keyword>
<feature type="compositionally biased region" description="Low complexity" evidence="1">
    <location>
        <begin position="215"/>
        <end position="231"/>
    </location>
</feature>
<feature type="compositionally biased region" description="Polar residues" evidence="1">
    <location>
        <begin position="232"/>
        <end position="248"/>
    </location>
</feature>
<evidence type="ECO:0000313" key="3">
    <source>
        <dbReference type="Proteomes" id="UP001209570"/>
    </source>
</evidence>
<feature type="compositionally biased region" description="Low complexity" evidence="1">
    <location>
        <begin position="158"/>
        <end position="176"/>
    </location>
</feature>
<organism evidence="2 3">
    <name type="scientific">Pythium insidiosum</name>
    <name type="common">Pythiosis disease agent</name>
    <dbReference type="NCBI Taxonomy" id="114742"/>
    <lineage>
        <taxon>Eukaryota</taxon>
        <taxon>Sar</taxon>
        <taxon>Stramenopiles</taxon>
        <taxon>Oomycota</taxon>
        <taxon>Peronosporomycetes</taxon>
        <taxon>Pythiales</taxon>
        <taxon>Pythiaceae</taxon>
        <taxon>Pythium</taxon>
    </lineage>
</organism>
<feature type="compositionally biased region" description="Basic and acidic residues" evidence="1">
    <location>
        <begin position="256"/>
        <end position="265"/>
    </location>
</feature>